<evidence type="ECO:0000313" key="2">
    <source>
        <dbReference type="EMBL" id="VAX22924.1"/>
    </source>
</evidence>
<dbReference type="PANTHER" id="PTHR32432:SF3">
    <property type="entry name" value="ETHANOLAMINE UTILIZATION PROTEIN EUTJ"/>
    <property type="match status" value="1"/>
</dbReference>
<dbReference type="InterPro" id="IPR007812">
    <property type="entry name" value="T2SS_protein-GspL"/>
</dbReference>
<evidence type="ECO:0000256" key="1">
    <source>
        <dbReference type="SAM" id="Phobius"/>
    </source>
</evidence>
<keyword evidence="1" id="KW-0812">Transmembrane</keyword>
<feature type="transmembrane region" description="Helical" evidence="1">
    <location>
        <begin position="320"/>
        <end position="342"/>
    </location>
</feature>
<dbReference type="Gene3D" id="3.30.420.40">
    <property type="match status" value="2"/>
</dbReference>
<dbReference type="InterPro" id="IPR050696">
    <property type="entry name" value="FtsA/MreB"/>
</dbReference>
<proteinExistence type="predicted"/>
<dbReference type="NCBIfam" id="TIGR01709">
    <property type="entry name" value="typeII_sec_gspL"/>
    <property type="match status" value="1"/>
</dbReference>
<dbReference type="SUPFAM" id="SSF53067">
    <property type="entry name" value="Actin-like ATPase domain"/>
    <property type="match status" value="1"/>
</dbReference>
<dbReference type="Gene3D" id="3.30.1490.300">
    <property type="match status" value="1"/>
</dbReference>
<dbReference type="PANTHER" id="PTHR32432">
    <property type="entry name" value="CELL DIVISION PROTEIN FTSA-RELATED"/>
    <property type="match status" value="1"/>
</dbReference>
<accession>A0A3B1CFU0</accession>
<reference evidence="2" key="1">
    <citation type="submission" date="2018-06" db="EMBL/GenBank/DDBJ databases">
        <authorList>
            <person name="Zhirakovskaya E."/>
        </authorList>
    </citation>
    <scope>NUCLEOTIDE SEQUENCE</scope>
</reference>
<gene>
    <name evidence="2" type="ORF">MNBD_NITROSPINAE03-871</name>
</gene>
<dbReference type="EMBL" id="UOGB01000256">
    <property type="protein sequence ID" value="VAX22924.1"/>
    <property type="molecule type" value="Genomic_DNA"/>
</dbReference>
<dbReference type="GO" id="GO:0015627">
    <property type="term" value="C:type II protein secretion system complex"/>
    <property type="evidence" value="ECO:0007669"/>
    <property type="project" value="InterPro"/>
</dbReference>
<protein>
    <recommendedName>
        <fullName evidence="3">GspL periplasmic domain-containing protein</fullName>
    </recommendedName>
</protein>
<dbReference type="InterPro" id="IPR043129">
    <property type="entry name" value="ATPase_NBD"/>
</dbReference>
<dbReference type="GO" id="GO:0009276">
    <property type="term" value="C:Gram-negative-bacterium-type cell wall"/>
    <property type="evidence" value="ECO:0007669"/>
    <property type="project" value="InterPro"/>
</dbReference>
<name>A0A3B1CFU0_9ZZZZ</name>
<dbReference type="AlphaFoldDB" id="A0A3B1CFU0"/>
<organism evidence="2">
    <name type="scientific">hydrothermal vent metagenome</name>
    <dbReference type="NCBI Taxonomy" id="652676"/>
    <lineage>
        <taxon>unclassified sequences</taxon>
        <taxon>metagenomes</taxon>
        <taxon>ecological metagenomes</taxon>
    </lineage>
</organism>
<keyword evidence="1" id="KW-0472">Membrane</keyword>
<keyword evidence="1" id="KW-1133">Transmembrane helix</keyword>
<evidence type="ECO:0008006" key="3">
    <source>
        <dbReference type="Google" id="ProtNLM"/>
    </source>
</evidence>
<sequence>MSAKIFGIDFISGGLKVAVIEKQFRSFKVVKLVYRKLLSDGPEESARAVKEALKSQGYDGETDRVIAVFPSDRLTSRVLSVPLTGRKMIFETLPFEIEPLIPFDAEDIVSDFLIIGPADDGSRILAVVAKKEDIEAFLNIYALAGLDPDMVIPEPVCAGREAKYRPTAEGEGGACIYVNLKENAGSITVVKDQIPVSFHTASTGIKNGVEPLANEIKRQMLGGAGESALNLVVLSGEQDGLDQVARKLESTLGASVRISDMPGAGAPLDSQRLAGQSETKAMFALALGAALIVAEGDGNSSVSLRAGEYKRKPRIAGYRAQFFTAAALFIAGALVWTVSYFIDGARLTGEYTALKAQIRSEFKQALPDVKNIVSEEQQLKNALAKLQAKAKALGVGTGGVDPFLDFLSDITLSVPDDVKLDVEDMVYEPDSFIIAGHTGSFEKVDKLKENIGNLPWTGKVTVERAKADVSGSGVKFRLEVRIVL</sequence>
<dbReference type="GO" id="GO:0015628">
    <property type="term" value="P:protein secretion by the type II secretion system"/>
    <property type="evidence" value="ECO:0007669"/>
    <property type="project" value="InterPro"/>
</dbReference>